<dbReference type="Proteomes" id="UP001390339">
    <property type="component" value="Unassembled WGS sequence"/>
</dbReference>
<dbReference type="SUPFAM" id="SSF52540">
    <property type="entry name" value="P-loop containing nucleoside triphosphate hydrolases"/>
    <property type="match status" value="1"/>
</dbReference>
<comment type="caution">
    <text evidence="4">The sequence shown here is derived from an EMBL/GenBank/DDBJ whole genome shotgun (WGS) entry which is preliminary data.</text>
</comment>
<organism evidence="4 5">
    <name type="scientific">Apiospora arundinis</name>
    <dbReference type="NCBI Taxonomy" id="335852"/>
    <lineage>
        <taxon>Eukaryota</taxon>
        <taxon>Fungi</taxon>
        <taxon>Dikarya</taxon>
        <taxon>Ascomycota</taxon>
        <taxon>Pezizomycotina</taxon>
        <taxon>Sordariomycetes</taxon>
        <taxon>Xylariomycetidae</taxon>
        <taxon>Amphisphaeriales</taxon>
        <taxon>Apiosporaceae</taxon>
        <taxon>Apiospora</taxon>
    </lineage>
</organism>
<dbReference type="InterPro" id="IPR056884">
    <property type="entry name" value="NPHP3-like_N"/>
</dbReference>
<dbReference type="PANTHER" id="PTHR10039:SF5">
    <property type="entry name" value="NACHT DOMAIN-CONTAINING PROTEIN"/>
    <property type="match status" value="1"/>
</dbReference>
<reference evidence="4 5" key="1">
    <citation type="journal article" date="2024" name="IMA Fungus">
        <title>Apiospora arundinis, a panoply of carbohydrate-active enzymes and secondary metabolites.</title>
        <authorList>
            <person name="Sorensen T."/>
            <person name="Petersen C."/>
            <person name="Muurmann A.T."/>
            <person name="Christiansen J.V."/>
            <person name="Brundto M.L."/>
            <person name="Overgaard C.K."/>
            <person name="Boysen A.T."/>
            <person name="Wollenberg R.D."/>
            <person name="Larsen T.O."/>
            <person name="Sorensen J.L."/>
            <person name="Nielsen K.L."/>
            <person name="Sondergaard T.E."/>
        </authorList>
    </citation>
    <scope>NUCLEOTIDE SEQUENCE [LARGE SCALE GENOMIC DNA]</scope>
    <source>
        <strain evidence="4 5">AAU 773</strain>
    </source>
</reference>
<sequence>MSALSQQLIPTDKLAISKEEQETVALAEKCNQLSNDITRELTRLRPKRRKSIIHSVLAARRTVSSKHKIEGLEKQRSECQKQLHLQISYVSSQDLKKLFADFEKNADKLTELDGAIRGLRETLQSVDRTQDHSIGDQALAQIRNVLYIGHEALCEVVQDRILRGVKGGFDDLHYRYHNVERPFGDTFEWIFDLDDPSPAASKFTEWLSSGDGIFHICGKLGSGKSTLMKKLYGHSRTRTELEIWARNFFFYALGTDSRQKSLNGLLRTLIYHILEERPILTKDILPAQWTKALSQSKVRSTFVIQDDEIEEAFERLARPRENDVLSQYCFSFFIDGLDEYQVTRSADRSDLVDRLLNLTNSQPDTFKLCVSSREENPFMDAFSESNRLYLHELTKSDIGKYVEARLQHIGNSQEHQQLVSLITNKAEGVFLWVVLVVQEIRKRSDDGASFPNLLKEIESLPNDMNQLLQRVLDIINQNDPIHFSYVVIILQFLKGLHDRSESTLQFDLEDFSFLENYEVDSRFAQSSQFPSGDIMTAPERQTSTRKRLRGVCRGLVIASDGIYSTPLNFIHRSISDFLEHEHRWKARIEDPPNGLEILSQLKLASLKKYWWEASQSLIPETLTELTEETLYLDEQAAMLDGLIEQRHKMDLDAPPYEFLRIFDTIPGMSLNEYFDRAFFDGTARFHFYHYDHRRGIKIYEIANISFVRHERFPFGSEIMDEMVVHNLRGNTRTRGSTIRPIMSPLFTELFLQREGYTMWRLENTEVPVEADELAVLVYYVIGDTLTRGSPSSHRILHRLFEGRLISPSLPTHLSFGLDFAILHTADPGRMLSIWQHFVCWWITVIATHDDFGEPKRVMSKSDEAAKSFYYGEVNRVYEILGLFMTSGAELRSLLKIEVAEQTLNSFGTWVNFDVEIVAGSGEVIKLVTALDLDSSISHRGYSSRFPRAWRKKPPADKTSWSEALALPNSHLSLREWIERSQQPNKRGFLELIDKKMGINEQRDTGFGEPEAGRGLLEE</sequence>
<dbReference type="Gene3D" id="3.40.50.300">
    <property type="entry name" value="P-loop containing nucleotide triphosphate hydrolases"/>
    <property type="match status" value="1"/>
</dbReference>
<evidence type="ECO:0000256" key="1">
    <source>
        <dbReference type="ARBA" id="ARBA00022737"/>
    </source>
</evidence>
<keyword evidence="1" id="KW-0677">Repeat</keyword>
<name>A0ABR2HR71_9PEZI</name>
<accession>A0ABR2HR71</accession>
<gene>
    <name evidence="4" type="ORF">PGQ11_013681</name>
</gene>
<evidence type="ECO:0000259" key="3">
    <source>
        <dbReference type="Pfam" id="PF25053"/>
    </source>
</evidence>
<evidence type="ECO:0000313" key="5">
    <source>
        <dbReference type="Proteomes" id="UP001390339"/>
    </source>
</evidence>
<feature type="domain" description="DUF7791" evidence="3">
    <location>
        <begin position="479"/>
        <end position="584"/>
    </location>
</feature>
<evidence type="ECO:0000313" key="4">
    <source>
        <dbReference type="EMBL" id="KAK8851202.1"/>
    </source>
</evidence>
<dbReference type="InterPro" id="IPR056693">
    <property type="entry name" value="DUF7791"/>
</dbReference>
<dbReference type="Pfam" id="PF25053">
    <property type="entry name" value="DUF7791"/>
    <property type="match status" value="1"/>
</dbReference>
<proteinExistence type="predicted"/>
<dbReference type="Pfam" id="PF24883">
    <property type="entry name" value="NPHP3_N"/>
    <property type="match status" value="1"/>
</dbReference>
<evidence type="ECO:0000259" key="2">
    <source>
        <dbReference type="Pfam" id="PF24883"/>
    </source>
</evidence>
<dbReference type="PANTHER" id="PTHR10039">
    <property type="entry name" value="AMELOGENIN"/>
    <property type="match status" value="1"/>
</dbReference>
<feature type="domain" description="Nephrocystin 3-like N-terminal" evidence="2">
    <location>
        <begin position="201"/>
        <end position="373"/>
    </location>
</feature>
<dbReference type="EMBL" id="JAPCWZ010000009">
    <property type="protein sequence ID" value="KAK8851202.1"/>
    <property type="molecule type" value="Genomic_DNA"/>
</dbReference>
<protein>
    <submittedName>
        <fullName evidence="4">Small s protein</fullName>
    </submittedName>
</protein>
<dbReference type="InterPro" id="IPR027417">
    <property type="entry name" value="P-loop_NTPase"/>
</dbReference>
<keyword evidence="5" id="KW-1185">Reference proteome</keyword>